<proteinExistence type="predicted"/>
<evidence type="ECO:0000313" key="1">
    <source>
        <dbReference type="EMBL" id="RGE41378.1"/>
    </source>
</evidence>
<sequence length="42" mass="4840">YNHHLPQKALGHEAPVQALKKWKMKAPDLFVKNVRNHPGPDK</sequence>
<gene>
    <name evidence="1" type="ORF">DZC30_18285</name>
</gene>
<organism evidence="1 2">
    <name type="scientific">Comamonas testosteroni</name>
    <name type="common">Pseudomonas testosteroni</name>
    <dbReference type="NCBI Taxonomy" id="285"/>
    <lineage>
        <taxon>Bacteria</taxon>
        <taxon>Pseudomonadati</taxon>
        <taxon>Pseudomonadota</taxon>
        <taxon>Betaproteobacteria</taxon>
        <taxon>Burkholderiales</taxon>
        <taxon>Comamonadaceae</taxon>
        <taxon>Comamonas</taxon>
    </lineage>
</organism>
<dbReference type="AlphaFoldDB" id="A0A373FB55"/>
<comment type="caution">
    <text evidence="1">The sequence shown here is derived from an EMBL/GenBank/DDBJ whole genome shotgun (WGS) entry which is preliminary data.</text>
</comment>
<feature type="non-terminal residue" evidence="1">
    <location>
        <position position="1"/>
    </location>
</feature>
<keyword evidence="2" id="KW-1185">Reference proteome</keyword>
<dbReference type="EMBL" id="QURR01000028">
    <property type="protein sequence ID" value="RGE41378.1"/>
    <property type="molecule type" value="Genomic_DNA"/>
</dbReference>
<protein>
    <submittedName>
        <fullName evidence="1">IS481 family transposase</fullName>
    </submittedName>
</protein>
<reference evidence="1 2" key="1">
    <citation type="submission" date="2018-08" db="EMBL/GenBank/DDBJ databases">
        <title>Comamonas testosteroni strain SWCO2.</title>
        <authorList>
            <person name="Jiang N."/>
            <person name="Zhang X.Z."/>
        </authorList>
    </citation>
    <scope>NUCLEOTIDE SEQUENCE [LARGE SCALE GENOMIC DNA]</scope>
    <source>
        <strain evidence="1 2">SWCO2</strain>
    </source>
</reference>
<evidence type="ECO:0000313" key="2">
    <source>
        <dbReference type="Proteomes" id="UP000261948"/>
    </source>
</evidence>
<dbReference type="Proteomes" id="UP000261948">
    <property type="component" value="Unassembled WGS sequence"/>
</dbReference>
<name>A0A373FB55_COMTE</name>
<accession>A0A373FB55</accession>